<evidence type="ECO:0000256" key="2">
    <source>
        <dbReference type="SAM" id="SignalP"/>
    </source>
</evidence>
<name>A0A8T0HIQ7_CERPU</name>
<protein>
    <recommendedName>
        <fullName evidence="5">Secreted protein</fullName>
    </recommendedName>
</protein>
<dbReference type="AlphaFoldDB" id="A0A8T0HIQ7"/>
<feature type="non-terminal residue" evidence="3">
    <location>
        <position position="72"/>
    </location>
</feature>
<evidence type="ECO:0000313" key="3">
    <source>
        <dbReference type="EMBL" id="KAG0569692.1"/>
    </source>
</evidence>
<feature type="signal peptide" evidence="2">
    <location>
        <begin position="1"/>
        <end position="26"/>
    </location>
</feature>
<feature type="chain" id="PRO_5035789157" description="Secreted protein" evidence="2">
    <location>
        <begin position="27"/>
        <end position="72"/>
    </location>
</feature>
<keyword evidence="1" id="KW-1133">Transmembrane helix</keyword>
<keyword evidence="4" id="KW-1185">Reference proteome</keyword>
<evidence type="ECO:0008006" key="5">
    <source>
        <dbReference type="Google" id="ProtNLM"/>
    </source>
</evidence>
<keyword evidence="1" id="KW-0472">Membrane</keyword>
<evidence type="ECO:0000313" key="4">
    <source>
        <dbReference type="Proteomes" id="UP000822688"/>
    </source>
</evidence>
<evidence type="ECO:0000256" key="1">
    <source>
        <dbReference type="SAM" id="Phobius"/>
    </source>
</evidence>
<gene>
    <name evidence="3" type="ORF">KC19_6G108400</name>
</gene>
<sequence length="72" mass="7925">MVTSATCTMPTVSLLVISSFLQICLANIHSNLGVKFSVHSPNYAFFISLFAKLATFSLQLLHSRRIPQLSLV</sequence>
<comment type="caution">
    <text evidence="3">The sequence shown here is derived from an EMBL/GenBank/DDBJ whole genome shotgun (WGS) entry which is preliminary data.</text>
</comment>
<keyword evidence="1" id="KW-0812">Transmembrane</keyword>
<keyword evidence="2" id="KW-0732">Signal</keyword>
<organism evidence="3 4">
    <name type="scientific">Ceratodon purpureus</name>
    <name type="common">Fire moss</name>
    <name type="synonym">Dicranum purpureum</name>
    <dbReference type="NCBI Taxonomy" id="3225"/>
    <lineage>
        <taxon>Eukaryota</taxon>
        <taxon>Viridiplantae</taxon>
        <taxon>Streptophyta</taxon>
        <taxon>Embryophyta</taxon>
        <taxon>Bryophyta</taxon>
        <taxon>Bryophytina</taxon>
        <taxon>Bryopsida</taxon>
        <taxon>Dicranidae</taxon>
        <taxon>Pseudoditrichales</taxon>
        <taxon>Ditrichaceae</taxon>
        <taxon>Ceratodon</taxon>
    </lineage>
</organism>
<feature type="transmembrane region" description="Helical" evidence="1">
    <location>
        <begin position="42"/>
        <end position="61"/>
    </location>
</feature>
<proteinExistence type="predicted"/>
<reference evidence="3 4" key="1">
    <citation type="submission" date="2020-06" db="EMBL/GenBank/DDBJ databases">
        <title>WGS assembly of Ceratodon purpureus strain R40.</title>
        <authorList>
            <person name="Carey S.B."/>
            <person name="Jenkins J."/>
            <person name="Shu S."/>
            <person name="Lovell J.T."/>
            <person name="Sreedasyam A."/>
            <person name="Maumus F."/>
            <person name="Tiley G.P."/>
            <person name="Fernandez-Pozo N."/>
            <person name="Barry K."/>
            <person name="Chen C."/>
            <person name="Wang M."/>
            <person name="Lipzen A."/>
            <person name="Daum C."/>
            <person name="Saski C.A."/>
            <person name="Payton A.C."/>
            <person name="Mcbreen J.C."/>
            <person name="Conrad R.E."/>
            <person name="Kollar L.M."/>
            <person name="Olsson S."/>
            <person name="Huttunen S."/>
            <person name="Landis J.B."/>
            <person name="Wickett N.J."/>
            <person name="Johnson M.G."/>
            <person name="Rensing S.A."/>
            <person name="Grimwood J."/>
            <person name="Schmutz J."/>
            <person name="Mcdaniel S.F."/>
        </authorList>
    </citation>
    <scope>NUCLEOTIDE SEQUENCE [LARGE SCALE GENOMIC DNA]</scope>
    <source>
        <strain evidence="3 4">R40</strain>
    </source>
</reference>
<accession>A0A8T0HIQ7</accession>
<dbReference type="Proteomes" id="UP000822688">
    <property type="component" value="Chromosome 6"/>
</dbReference>
<dbReference type="EMBL" id="CM026427">
    <property type="protein sequence ID" value="KAG0569692.1"/>
    <property type="molecule type" value="Genomic_DNA"/>
</dbReference>